<dbReference type="STRING" id="218851.A0A2G5DWX9"/>
<feature type="region of interest" description="Disordered" evidence="9">
    <location>
        <begin position="104"/>
        <end position="127"/>
    </location>
</feature>
<evidence type="ECO:0000256" key="6">
    <source>
        <dbReference type="ARBA" id="ARBA00023128"/>
    </source>
</evidence>
<evidence type="ECO:0008006" key="12">
    <source>
        <dbReference type="Google" id="ProtNLM"/>
    </source>
</evidence>
<sequence>MIRRGLLELSRRRSLRQVSEVRTQMPYLLSSRKGFSASSRKHVSQNPSGSVGKTPSPPVGNTPEPAGKPPSSGKSNMLKLVVGGVLITGVAAAAAAYQNNYLNQSDGKKESTDFDASSKDSKDIGGLGDQVIISNNQEPSVLNDNEIHFEKNGEAHFDHPQSSESSEVGSESQVQVGVSVTPQEDAVHNTQNEFLSFVPGGMTSDDQNAHSKILSEDVPDNKEVENGFMNVESSIEQNKVVDATPISKETKSVSKETEIKAPSDHHLTSGDAPEASLVNDTESQSSLADVYHLGEKSAQSNTVSLDEKVDGSIPHSKEKEASVGVSEELKEGYLSKDGNLVLDFLEAIHAAEKRQAELDAHILAEEKRILKVKFEKELKDARARELMYAEEAAMLDKELNKERLKAAATVKALQEKADLTLRNELKLKEDEAEMQLKKVKELAEAELAAAIASEKASQIEKMAEANLHINALCMAFYARSEEARQSHSIHNLALGALALEDALSKGLPIQKEISALHTYLEGIDKDSLLDLVLSSIPEETLNHGTQTQLQLNQEFDALKRTLRRYSLIPPGGGGILTHTVADIASRLKVKEDDVSGDGIESIITRVESFLAEGKYAEAADALEGGVSGSQAEKVINEWVKQARSRAITEQALTLLQSYATSISVT</sequence>
<name>A0A2G5DWX9_AQUCA</name>
<dbReference type="InParanoid" id="A0A2G5DWX9"/>
<dbReference type="PANTHER" id="PTHR15415">
    <property type="entry name" value="MITOFILIN"/>
    <property type="match status" value="1"/>
</dbReference>
<dbReference type="Proteomes" id="UP000230069">
    <property type="component" value="Unassembled WGS sequence"/>
</dbReference>
<keyword evidence="11" id="KW-1185">Reference proteome</keyword>
<feature type="coiled-coil region" evidence="8">
    <location>
        <begin position="422"/>
        <end position="462"/>
    </location>
</feature>
<organism evidence="10 11">
    <name type="scientific">Aquilegia coerulea</name>
    <name type="common">Rocky mountain columbine</name>
    <dbReference type="NCBI Taxonomy" id="218851"/>
    <lineage>
        <taxon>Eukaryota</taxon>
        <taxon>Viridiplantae</taxon>
        <taxon>Streptophyta</taxon>
        <taxon>Embryophyta</taxon>
        <taxon>Tracheophyta</taxon>
        <taxon>Spermatophyta</taxon>
        <taxon>Magnoliopsida</taxon>
        <taxon>Ranunculales</taxon>
        <taxon>Ranunculaceae</taxon>
        <taxon>Thalictroideae</taxon>
        <taxon>Aquilegia</taxon>
    </lineage>
</organism>
<evidence type="ECO:0000256" key="9">
    <source>
        <dbReference type="SAM" id="MobiDB-lite"/>
    </source>
</evidence>
<keyword evidence="3" id="KW-0812">Transmembrane</keyword>
<feature type="compositionally biased region" description="Basic and acidic residues" evidence="9">
    <location>
        <begin position="106"/>
        <end position="123"/>
    </location>
</feature>
<dbReference type="GO" id="GO:0061617">
    <property type="term" value="C:MICOS complex"/>
    <property type="evidence" value="ECO:0007669"/>
    <property type="project" value="TreeGrafter"/>
</dbReference>
<comment type="subcellular location">
    <subcellularLocation>
        <location evidence="1">Mitochondrion inner membrane</location>
    </subcellularLocation>
</comment>
<evidence type="ECO:0000256" key="1">
    <source>
        <dbReference type="ARBA" id="ARBA00004273"/>
    </source>
</evidence>
<feature type="compositionally biased region" description="Basic and acidic residues" evidence="9">
    <location>
        <begin position="305"/>
        <end position="324"/>
    </location>
</feature>
<evidence type="ECO:0000256" key="4">
    <source>
        <dbReference type="ARBA" id="ARBA00022792"/>
    </source>
</evidence>
<evidence type="ECO:0000256" key="2">
    <source>
        <dbReference type="ARBA" id="ARBA00010877"/>
    </source>
</evidence>
<gene>
    <name evidence="10" type="ORF">AQUCO_01400547v1</name>
</gene>
<feature type="compositionally biased region" description="Basic and acidic residues" evidence="9">
    <location>
        <begin position="248"/>
        <end position="268"/>
    </location>
</feature>
<keyword evidence="5" id="KW-1133">Transmembrane helix</keyword>
<feature type="compositionally biased region" description="Low complexity" evidence="9">
    <location>
        <begin position="162"/>
        <end position="175"/>
    </location>
</feature>
<proteinExistence type="inferred from homology"/>
<dbReference type="Pfam" id="PF09731">
    <property type="entry name" value="Mitofilin"/>
    <property type="match status" value="1"/>
</dbReference>
<keyword evidence="8" id="KW-0175">Coiled coil</keyword>
<reference evidence="10 11" key="1">
    <citation type="submission" date="2017-09" db="EMBL/GenBank/DDBJ databases">
        <title>WGS assembly of Aquilegia coerulea Goldsmith.</title>
        <authorList>
            <person name="Hodges S."/>
            <person name="Kramer E."/>
            <person name="Nordborg M."/>
            <person name="Tomkins J."/>
            <person name="Borevitz J."/>
            <person name="Derieg N."/>
            <person name="Yan J."/>
            <person name="Mihaltcheva S."/>
            <person name="Hayes R.D."/>
            <person name="Rokhsar D."/>
        </authorList>
    </citation>
    <scope>NUCLEOTIDE SEQUENCE [LARGE SCALE GENOMIC DNA]</scope>
    <source>
        <strain evidence="11">cv. Goldsmith</strain>
    </source>
</reference>
<keyword evidence="7" id="KW-0472">Membrane</keyword>
<evidence type="ECO:0000256" key="7">
    <source>
        <dbReference type="ARBA" id="ARBA00023136"/>
    </source>
</evidence>
<evidence type="ECO:0000313" key="11">
    <source>
        <dbReference type="Proteomes" id="UP000230069"/>
    </source>
</evidence>
<feature type="region of interest" description="Disordered" evidence="9">
    <location>
        <begin position="296"/>
        <end position="324"/>
    </location>
</feature>
<evidence type="ECO:0000256" key="8">
    <source>
        <dbReference type="SAM" id="Coils"/>
    </source>
</evidence>
<dbReference type="FunCoup" id="A0A2G5DWX9">
    <property type="interactions" value="1877"/>
</dbReference>
<dbReference type="InterPro" id="IPR019133">
    <property type="entry name" value="MIC60"/>
</dbReference>
<dbReference type="AlphaFoldDB" id="A0A2G5DWX9"/>
<evidence type="ECO:0000313" key="10">
    <source>
        <dbReference type="EMBL" id="PIA48024.1"/>
    </source>
</evidence>
<dbReference type="OrthoDB" id="10261039at2759"/>
<evidence type="ECO:0000256" key="5">
    <source>
        <dbReference type="ARBA" id="ARBA00022989"/>
    </source>
</evidence>
<keyword evidence="6" id="KW-0496">Mitochondrion</keyword>
<dbReference type="PANTHER" id="PTHR15415:SF7">
    <property type="entry name" value="MICOS COMPLEX SUBUNIT MIC60"/>
    <property type="match status" value="1"/>
</dbReference>
<feature type="region of interest" description="Disordered" evidence="9">
    <location>
        <begin position="155"/>
        <end position="175"/>
    </location>
</feature>
<keyword evidence="4" id="KW-0999">Mitochondrion inner membrane</keyword>
<feature type="compositionally biased region" description="Polar residues" evidence="9">
    <location>
        <begin position="44"/>
        <end position="53"/>
    </location>
</feature>
<comment type="similarity">
    <text evidence="2">Belongs to the MICOS complex subunit Mic60 family.</text>
</comment>
<dbReference type="GO" id="GO:0042407">
    <property type="term" value="P:cristae formation"/>
    <property type="evidence" value="ECO:0007669"/>
    <property type="project" value="TreeGrafter"/>
</dbReference>
<feature type="region of interest" description="Disordered" evidence="9">
    <location>
        <begin position="32"/>
        <end position="73"/>
    </location>
</feature>
<accession>A0A2G5DWX9</accession>
<evidence type="ECO:0000256" key="3">
    <source>
        <dbReference type="ARBA" id="ARBA00022692"/>
    </source>
</evidence>
<feature type="region of interest" description="Disordered" evidence="9">
    <location>
        <begin position="246"/>
        <end position="283"/>
    </location>
</feature>
<dbReference type="EMBL" id="KZ305031">
    <property type="protein sequence ID" value="PIA48024.1"/>
    <property type="molecule type" value="Genomic_DNA"/>
</dbReference>
<protein>
    <recommendedName>
        <fullName evidence="12">MICOS complex subunit MIC60</fullName>
    </recommendedName>
</protein>